<feature type="region of interest" description="Disordered" evidence="1">
    <location>
        <begin position="2454"/>
        <end position="2475"/>
    </location>
</feature>
<name>A0A0F7FVP1_9ACTN</name>
<accession>A0A0F7FVP1</accession>
<dbReference type="EMBL" id="CP009922">
    <property type="protein sequence ID" value="AKG43944.1"/>
    <property type="molecule type" value="Genomic_DNA"/>
</dbReference>
<protein>
    <submittedName>
        <fullName evidence="3">Uncharacterized protein</fullName>
    </submittedName>
</protein>
<sequence>MARPEDWSALGLSSDPTPGDPSALDDLISSQAKLVTLATTIDEGLTEVKNTADGAFVGKTADALRKIIDNDLRNYVSSFKQAQEDVQGALKTYVEVMRTEQGRADEALSAAAGLGEDDDTEREGYKSTAEDAKSNLESAASTAASTIRAAGNSIDSPVNECDEFWKALGWLAIILIIPAIIVGGPLALFVLALNVALLIKTAVDFANGKASVTELVLSILGVIAPTTRGLSVGKLWGGLKGAFSGGVQGGKAFFGITKGFEFGALWVKGVNGLWGGFRFSPGFLKAGNLGIKFGTNLNHLRFGPAMAGLSVINNVGVRTFQITKIFASGFMVVKNLPVNIYRGLTGAQGLRLVLPVAANEIRMVGLGQALKIGFIDRGLFGMHRYGLDFATLAGGGSKISGAASAGVNIFSPPPGVGELVRFNNAGFGTMPPIAVGTGPLTPGGLGTGFGGGVQVVSPPPINLHLANQNMGGVGFSMPPLPNMGALIADVPFSGVAPIGAPTLGPMVPVVSPPTSGIGAVPVTNIGTTMPAVNTPAPGTVAVPSIGTSMPAVTTPSAGGVTVPGIGANMPAVTTPSAGGVTVPGIGANMPAVTTPGVGGVTVPGIGANMPSVTTPGINGVTSPGVGAVTVPGIGNSMPSVTTPGVGGVNIPGIGVNMPGVNTPGVGGVTIPGIGTNMPSVTTPGVGGVNIPGIGTNMPGVNAPGIGAISPAISSPGLGGFNNISVPGVGAVDAPAINALNNINIGNISQAITPPTLNNVGGKFGSLQLNMPNIDARIVDLPSINAQVNASPGTVGTPVGGQVSVPELGINLNAGNGLGSINTPELNAINAILPPTGATVTPPSVGNVGATMPGVNTPGINGVVTPGVGGVTTPGVGNVTAPGMGGVTTPGVSGVSTPGVGAVGAVDTPGVNALNNINTGGIGQAISPPTLTNVGAKFDSLQLNTPNINTRLADLPSLSGQVNAVPSTGGTPAVGHVSVPELGINLGAGNGTGRIDTPEITANTQVTPAAGAALTPPAAHVAPPAGQVAPPTVATPSTGAVTPAVTPGNAPVSLGGLPHNATPGTGNLGVPEVNNARPGGTPASSEIGRVDLSQPAPPVKQPGLDGLHLQTGGAHLSPLSPMDLQVLRTLGLFGPGAVPPRPMVTQVFMQPSTTEYAAVHTYQAIDGLPGVSVRVDEPNASGSFQVSVAGNTEGIDGLRAFEAHDGSRSVIRIEQALDGGSFRRWDFDMITHEATGAPTVINPPSGSGLTPGSTTGGLGGSGGVELGALTPTPTTSGLGGGSLTPTPPASRTIDLPGLGGRQVELRFGADGSINGVVPTGGPAGGLRVTTSPDLRVFDVDIRVSARQNDNYSFNLAPDGTTTFRGHQQDITLANGDFDNLTVSVHRAEDGTVLNVDSPRPNAITRLNDGGFQINPAGGGRGTAFYDANHAFSHQDLALAAGALAGIQSLRSAADGSLSLIRPNGTTAAADLTALPGGATRVQFGGRDIVVGPGGDHTHNVITLRGGDGTTIGVVHRPTGPGHAAPGAHPLTPGGTAIDDIALVRHGDTEFVLRTDDGLTFHGGNGNQTFTAPALHGTPLDGNFLRMDGHPQLFNNNGDLISTPTPQPGGAVRVQYGGHDLILGPGGAHTHNVTTLTGANGATIAHLHLPVDGTRLTPGSHPVNAGGNAVNNLTVVRHGDDGFVLRGNNELTFHGANGHHNLSAPSLTGTPLTDTFLHTGAHPRLFNGSGDLIPTTPQPGGALRVQHGGHDLILGPGGAHTHNVTTLTGPGGGTPVGHVHLPVDGTRLTPGSHPLTATGTPINNLTVVRHGNDGFVLRGTNELTFHGTGGNHTLTAPGLTGTPLDGNFLRGGANPALLNGEGTVIAPVHPQTGGAVRVQHGNHHLVLGPDGAHTHNVTTLTGAGNTTVGYVHRPVGADGGPLGAHALDARGNPTTIDLAAHNGGFRTTSDTRITVHKADGSFDFQTVRLGDTTQSVRTFSVTHNGQTLTALDVLNNNTLAKVDDVRITPVGGPGGGFRFQSADGNTITLHNGNGQVTRTAQSTDITVGGQDLTRFRVTDADGTTFDAVRLSDDVNGSFIRVDTHQLLDGNLNAVTTPHATVTPDGNGFRVQRGGDQGLSAGEYKVYDGSGKLTSERINVIRDGQLVPNQHLKVTFTDGATKGTWSRIRTDNHGTVIAPPPNRTTGLYDGGPVDMKGHGNGVVRLTHHGGAEVFMRRPLHNGNTLDVHTSASGGEFGLFSQRPRWSEINPAGNAVQHGSRHWGESTRSWFDVADTGKISALSHRVRHFRLNPDGGHVLTDMNAVPVGQALTKGQWHRYDADFKHLAEGTRDWGHGRGWSDVAINPRTGNTVTVHEKFGRFQPTPHDVRRYQQLTLGEDGAFKEGSWLSHSPAAKETGISKELKNGNWLESQRLAEQRPPVWFRNVLSPNIYFHTSLDNFSYLRSDSAFQIAVWKESPTPAGRPGDTGISATSGNGTIQSINRAGDMVREVRKLGSGNELTVGDVKMPDGTVMPGRNLPWSEGADKLQGVRTFDQADFTVTNTRPGPAPAPAPGAAPGAPAPQPPVRPDLAARPDTDANTMLFQDRFRADQATDGVNPFLRGADGDMRVARIGFKDGSLMEFRPSPEVRTGDGVTTGSGDRDFRLTVDSRSNNWTHYDIHGNVISRSDTFGSGAHQVTVISRGGPTGRMTWQSFDAAGNEIASGIRGTAFNGQMNKLYWDRESFQDFAAVRGGDGAIIPDQRGPLVREHRMLSDGTTVDAWRVTNADGTNVTWHWNKIDRHGNIQQFGDVGDRTRMWIDANGARHADWQNGFRWEDSFTRDGTVFKIQEMPKQPNNGSIRAWHHDGPPRVREYHAEPPAAGAVGGAAQDLRAWKEFDNGIEIRRKVELDDGTFLESDEWTKAWRRYTEIDGTQFVINERTMSGYVYSYDPFGRVSLSGRDVTPGTAGGSGALVPGGTAPAPAPGSALTPAPGTTGAPATAPAATTPTPTTSVPPAQLIGRDTNWTGLAAEYRGFSRMYREVNDWQWSRPQFGAGESQYASFTGKAVRSLAVDMAQEWIIDFLATITITGIISAATDTEFTWMDVAKAAFGATIAAGVKGTFSLGHFSQSRGGTWKVGNSQVDAGNPFTRRPNDDNWGSEYAGIEKITRWRSGTYDYGVAIGSGLIGGFISGAASAAIFGVKDSEGNLVKLTGTDALLEGASASLGGLIGGVSIGAGRTALIHNMSGRWYHRQGALDIFGIPFLGKLGDKGFSLGFMGGWLREQIAPDWYTGAGDNETGESTESTEETN</sequence>
<feature type="region of interest" description="Disordered" evidence="1">
    <location>
        <begin position="2538"/>
        <end position="2564"/>
    </location>
</feature>
<feature type="compositionally biased region" description="Low complexity" evidence="1">
    <location>
        <begin position="1015"/>
        <end position="1035"/>
    </location>
</feature>
<feature type="transmembrane region" description="Helical" evidence="2">
    <location>
        <begin position="170"/>
        <end position="199"/>
    </location>
</feature>
<gene>
    <name evidence="3" type="ORF">SXIM_25600</name>
</gene>
<dbReference type="STRING" id="408015.SXIM_25600"/>
<keyword evidence="2" id="KW-0812">Transmembrane</keyword>
<evidence type="ECO:0000313" key="3">
    <source>
        <dbReference type="EMBL" id="AKG43944.1"/>
    </source>
</evidence>
<feature type="compositionally biased region" description="Low complexity" evidence="1">
    <location>
        <begin position="2947"/>
        <end position="2991"/>
    </location>
</feature>
<keyword evidence="4" id="KW-1185">Reference proteome</keyword>
<dbReference type="HOGENOM" id="CLU_226443_0_0_11"/>
<dbReference type="RefSeq" id="WP_046724028.1">
    <property type="nucleotide sequence ID" value="NZ_CP009922.3"/>
</dbReference>
<feature type="region of interest" description="Disordered" evidence="1">
    <location>
        <begin position="1"/>
        <end position="25"/>
    </location>
</feature>
<proteinExistence type="predicted"/>
<dbReference type="PATRIC" id="fig|408015.6.peg.2600"/>
<feature type="compositionally biased region" description="Low complexity" evidence="1">
    <location>
        <begin position="1265"/>
        <end position="1275"/>
    </location>
</feature>
<feature type="compositionally biased region" description="Polar residues" evidence="1">
    <location>
        <begin position="2465"/>
        <end position="2475"/>
    </location>
</feature>
<dbReference type="KEGG" id="sxi:SXIM_25600"/>
<keyword evidence="2" id="KW-1133">Transmembrane helix</keyword>
<feature type="compositionally biased region" description="Pro residues" evidence="1">
    <location>
        <begin position="2542"/>
        <end position="2563"/>
    </location>
</feature>
<reference evidence="3" key="1">
    <citation type="submission" date="2019-08" db="EMBL/GenBank/DDBJ databases">
        <title>Complete genome sequence of a mangrove-derived Streptomyces xiamenensis.</title>
        <authorList>
            <person name="Xu J."/>
        </authorList>
    </citation>
    <scope>NUCLEOTIDE SEQUENCE</scope>
    <source>
        <strain evidence="3">318</strain>
    </source>
</reference>
<keyword evidence="2" id="KW-0472">Membrane</keyword>
<dbReference type="Proteomes" id="UP000034034">
    <property type="component" value="Chromosome"/>
</dbReference>
<evidence type="ECO:0000256" key="1">
    <source>
        <dbReference type="SAM" id="MobiDB-lite"/>
    </source>
</evidence>
<feature type="region of interest" description="Disordered" evidence="1">
    <location>
        <begin position="2941"/>
        <end position="2993"/>
    </location>
</feature>
<feature type="region of interest" description="Disordered" evidence="1">
    <location>
        <begin position="1235"/>
        <end position="1296"/>
    </location>
</feature>
<evidence type="ECO:0000313" key="4">
    <source>
        <dbReference type="Proteomes" id="UP000034034"/>
    </source>
</evidence>
<feature type="compositionally biased region" description="Low complexity" evidence="1">
    <location>
        <begin position="1242"/>
        <end position="1252"/>
    </location>
</feature>
<evidence type="ECO:0000256" key="2">
    <source>
        <dbReference type="SAM" id="Phobius"/>
    </source>
</evidence>
<organism evidence="3 4">
    <name type="scientific">Streptomyces xiamenensis</name>
    <dbReference type="NCBI Taxonomy" id="408015"/>
    <lineage>
        <taxon>Bacteria</taxon>
        <taxon>Bacillati</taxon>
        <taxon>Actinomycetota</taxon>
        <taxon>Actinomycetes</taxon>
        <taxon>Kitasatosporales</taxon>
        <taxon>Streptomycetaceae</taxon>
        <taxon>Streptomyces</taxon>
    </lineage>
</organism>
<feature type="compositionally biased region" description="Gly residues" evidence="1">
    <location>
        <begin position="1253"/>
        <end position="1264"/>
    </location>
</feature>
<feature type="region of interest" description="Disordered" evidence="1">
    <location>
        <begin position="1015"/>
        <end position="1100"/>
    </location>
</feature>